<keyword evidence="2" id="KW-0479">Metal-binding</keyword>
<dbReference type="Gene3D" id="1.20.120.50">
    <property type="entry name" value="Hemerythrin-like"/>
    <property type="match status" value="1"/>
</dbReference>
<keyword evidence="3" id="KW-0408">Iron</keyword>
<evidence type="ECO:0000256" key="2">
    <source>
        <dbReference type="ARBA" id="ARBA00022723"/>
    </source>
</evidence>
<protein>
    <recommendedName>
        <fullName evidence="7">Hemerythrin family protein</fullName>
    </recommendedName>
</protein>
<dbReference type="NCBIfam" id="TIGR02481">
    <property type="entry name" value="hemeryth_dom"/>
    <property type="match status" value="1"/>
</dbReference>
<evidence type="ECO:0008006" key="7">
    <source>
        <dbReference type="Google" id="ProtNLM"/>
    </source>
</evidence>
<feature type="compositionally biased region" description="Basic and acidic residues" evidence="4">
    <location>
        <begin position="162"/>
        <end position="184"/>
    </location>
</feature>
<dbReference type="SUPFAM" id="SSF47188">
    <property type="entry name" value="Hemerythrin-like"/>
    <property type="match status" value="1"/>
</dbReference>
<dbReference type="GO" id="GO:0046872">
    <property type="term" value="F:metal ion binding"/>
    <property type="evidence" value="ECO:0007669"/>
    <property type="project" value="UniProtKB-KW"/>
</dbReference>
<evidence type="ECO:0000256" key="4">
    <source>
        <dbReference type="SAM" id="MobiDB-lite"/>
    </source>
</evidence>
<gene>
    <name evidence="5" type="ORF">G3446_19625</name>
</gene>
<dbReference type="Proteomes" id="UP000483379">
    <property type="component" value="Unassembled WGS sequence"/>
</dbReference>
<dbReference type="CDD" id="cd12107">
    <property type="entry name" value="Hemerythrin"/>
    <property type="match status" value="1"/>
</dbReference>
<reference evidence="5 6" key="1">
    <citation type="submission" date="2020-02" db="EMBL/GenBank/DDBJ databases">
        <title>Genome sequences of Thiorhodococcus mannitoliphagus and Thiorhodococcus minor, purple sulfur photosynthetic bacteria in the gammaproteobacterial family, Chromatiaceae.</title>
        <authorList>
            <person name="Aviles F.A."/>
            <person name="Meyer T.E."/>
            <person name="Kyndt J.A."/>
        </authorList>
    </citation>
    <scope>NUCLEOTIDE SEQUENCE [LARGE SCALE GENOMIC DNA]</scope>
    <source>
        <strain evidence="5 6">DSM 11518</strain>
    </source>
</reference>
<organism evidence="5 6">
    <name type="scientific">Thiorhodococcus minor</name>
    <dbReference type="NCBI Taxonomy" id="57489"/>
    <lineage>
        <taxon>Bacteria</taxon>
        <taxon>Pseudomonadati</taxon>
        <taxon>Pseudomonadota</taxon>
        <taxon>Gammaproteobacteria</taxon>
        <taxon>Chromatiales</taxon>
        <taxon>Chromatiaceae</taxon>
        <taxon>Thiorhodococcus</taxon>
    </lineage>
</organism>
<dbReference type="InterPro" id="IPR012827">
    <property type="entry name" value="Hemerythrin_metal-bd"/>
</dbReference>
<sequence length="204" mass="23296">MRARHGSRREGDAMPKSTTWRQEWSLGVPALDAEHCALLAQLDQIARRYSPDTSADRKDAEPALICALTDLGEAVRSHFRRTTERMAAIGYDGIERCHAENALLMAEYAELLRAWRSQRQHVLDETMHRVLREWLLAHIFGVDRAFVDAYVTASCPLGRRAEEPSRPQLHRLERSRGESRESDWFPRGSECVEEDRDEKAGQGG</sequence>
<dbReference type="InterPro" id="IPR035938">
    <property type="entry name" value="Hemerythrin-like_sf"/>
</dbReference>
<evidence type="ECO:0000313" key="5">
    <source>
        <dbReference type="EMBL" id="NEV64066.1"/>
    </source>
</evidence>
<accession>A0A6M0K2S1</accession>
<keyword evidence="6" id="KW-1185">Reference proteome</keyword>
<comment type="similarity">
    <text evidence="1">Belongs to the hemerythrin family.</text>
</comment>
<proteinExistence type="inferred from homology"/>
<dbReference type="AlphaFoldDB" id="A0A6M0K2S1"/>
<name>A0A6M0K2S1_9GAMM</name>
<evidence type="ECO:0000256" key="3">
    <source>
        <dbReference type="ARBA" id="ARBA00023004"/>
    </source>
</evidence>
<comment type="caution">
    <text evidence="5">The sequence shown here is derived from an EMBL/GenBank/DDBJ whole genome shotgun (WGS) entry which is preliminary data.</text>
</comment>
<evidence type="ECO:0000313" key="6">
    <source>
        <dbReference type="Proteomes" id="UP000483379"/>
    </source>
</evidence>
<feature type="region of interest" description="Disordered" evidence="4">
    <location>
        <begin position="162"/>
        <end position="204"/>
    </location>
</feature>
<evidence type="ECO:0000256" key="1">
    <source>
        <dbReference type="ARBA" id="ARBA00010587"/>
    </source>
</evidence>
<dbReference type="EMBL" id="JAAIJQ010000073">
    <property type="protein sequence ID" value="NEV64066.1"/>
    <property type="molecule type" value="Genomic_DNA"/>
</dbReference>